<evidence type="ECO:0000256" key="1">
    <source>
        <dbReference type="ARBA" id="ARBA00022723"/>
    </source>
</evidence>
<evidence type="ECO:0000259" key="4">
    <source>
        <dbReference type="PROSITE" id="PS50004"/>
    </source>
</evidence>
<sequence>MSAPPGAIAKYHGAAHVAAQQGKVRTLELLHSMDPESLRRCAADGRTPAHWAALSGQVAVLEVLASLVPDTLTARARNGATPAHDAAFQGQSHVLLHLHQINPTSLVAKSETGATPAHDAAFGGHIETMLLLRELAPETLSARDLHGRCAAHEAAETGQDSLLRLLYLLVPATLHARDDAGWLPEHVAEAHGWESTARLLKFLPAVQCDDPGSADDTNDDVEQVSQREDAPPEPEPTPEDPAPSEPEVPEVQTELQEAPSQAEPEHPQEPVNEEAPVQEAAPEELPEKEPMRSAEVSDESTVEERKSIKPITTGPLAYEILLDILSASNLRDADWSLASSGGSDAYCLVEVPGSSKGFQTEVVENSSDPVWKKSGKLVLAPEEEVLFKVMDRDDGDADDLLGKVSLPVAKLLPDGFEGKLEMQETGKATAFLSVRSKVLRALYDAAAVADALKASQSQPKRPPPPKPPKVHEIEVTVKAAKGLRNADWSFGGSGGSDAYVAVSVPGTKKEFQTPVVEDSSDPKWNFAQKLSVAPKETLVFKVFDRDRRNDELLGTASLAISGILPQGFSGALKLEDARNPTTAELLVSVRVLQNTGGKETGRPRVLAYSVEMTVMSATGLRNADWSLASSGGSDAYCLVEVPGSSKGFQTEVVENSSDPVWKKSGKLVLAPEEEVLFKVMDRDDGDADDLLGKVSLPVAKLLPDGFEGKLEMQETGKAIAFLSVRSKVLRALYDAAAVADALKASQSQPKRPPPPKPPKVHEIEVTVKAAKGLRNADWSFGGSGGSDAYVAVSVPGTKKEFQTPVVEDSSDPKWNFAQKLSVAPKETLVFKVFDRDRRNDELLGTASLAISGILPQGFSGALKLEDARNPTTAELLVSVRVLQNTGGKETGRPRVLAYSVEMTVMSATGLRNADWSLASSGGSDAYCLVEVPGSSKGFQTEVVENSSDPVWKKSGKLVLAPEEEVLFKVMDRDDGDADDLLGKVSLPVAKLLPDGFEGKLEMQETGKAIAFLSVRSKVLRALYDAAAVADALKASQSQPKRPPPPKPPKVHEIEVTVKAAKGLRNADWSFGGSGGSDAYVAVSVPGTKKEFQTPVVEDSSDPKWNFAQKLSVAPKETLVFKVFDRDRRNDELLGTASLAISGILPQGFSGALKLEALLDLLTLRPGMATGMQRLQRQSGCALGSSEWGNDDDRSLLLGESCAKDSVASKFVILMFWTFVVRNNCANLLVLHALLFREEHAVCVRYMDDWPLAMLIAQHVELSDPDIAAERRRVLQDDLLPTARRGHDPWLASLVHWRLHDHHQAVETVVRPFHNMEERSAAGDVTQRTFSGGALQHTGFSPGLPRFLAMLQETLAKRNDSFMLSEESTRRVGGGLSRAQSFSETEAHEPSKVARCQPSREVVGEPRSSVMCADGASPGGGAAARGSSPAPVLREPSPGPCAETRESPFFAAALAVIKGAAARALEIPLALTTEAVKPCNDLSGRLTLNSVETFPSKPQRTKFEKLVAEKVSEDAAFRVFTLPKAMAKELYGSAFCSVDRPEEELPDPVQLISLSDWCLIVGDYPVLKSTAQLGRLELTGFKHRNEKGHFEVSFKIHPPGTGPSLAEASDSTPPALAELLPTAAAS</sequence>
<organism evidence="5 6">
    <name type="scientific">Symbiodinium microadriaticum</name>
    <name type="common">Dinoflagellate</name>
    <name type="synonym">Zooxanthella microadriatica</name>
    <dbReference type="NCBI Taxonomy" id="2951"/>
    <lineage>
        <taxon>Eukaryota</taxon>
        <taxon>Sar</taxon>
        <taxon>Alveolata</taxon>
        <taxon>Dinophyceae</taxon>
        <taxon>Suessiales</taxon>
        <taxon>Symbiodiniaceae</taxon>
        <taxon>Symbiodinium</taxon>
    </lineage>
</organism>
<dbReference type="InterPro" id="IPR036770">
    <property type="entry name" value="Ankyrin_rpt-contain_sf"/>
</dbReference>
<gene>
    <name evidence="5" type="primary">Esyt1</name>
    <name evidence="5" type="ORF">AK812_SmicGene24432</name>
</gene>
<dbReference type="Pfam" id="PF00168">
    <property type="entry name" value="C2"/>
    <property type="match status" value="6"/>
</dbReference>
<keyword evidence="1" id="KW-0479">Metal-binding</keyword>
<dbReference type="Gene3D" id="1.25.40.20">
    <property type="entry name" value="Ankyrin repeat-containing domain"/>
    <property type="match status" value="2"/>
</dbReference>
<feature type="compositionally biased region" description="Pro residues" evidence="3">
    <location>
        <begin position="233"/>
        <end position="246"/>
    </location>
</feature>
<keyword evidence="6" id="KW-1185">Reference proteome</keyword>
<dbReference type="SMART" id="SM00239">
    <property type="entry name" value="C2"/>
    <property type="match status" value="6"/>
</dbReference>
<feature type="compositionally biased region" description="Acidic residues" evidence="3">
    <location>
        <begin position="212"/>
        <end position="222"/>
    </location>
</feature>
<dbReference type="SUPFAM" id="SSF49562">
    <property type="entry name" value="C2 domain (Calcium/lipid-binding domain, CaLB)"/>
    <property type="match status" value="6"/>
</dbReference>
<dbReference type="SUPFAM" id="SSF48403">
    <property type="entry name" value="Ankyrin repeat"/>
    <property type="match status" value="1"/>
</dbReference>
<feature type="region of interest" description="Disordered" evidence="3">
    <location>
        <begin position="1361"/>
        <end position="1394"/>
    </location>
</feature>
<feature type="domain" description="C2" evidence="4">
    <location>
        <begin position="581"/>
        <end position="711"/>
    </location>
</feature>
<feature type="region of interest" description="Disordered" evidence="3">
    <location>
        <begin position="1414"/>
        <end position="1440"/>
    </location>
</feature>
<name>A0A1Q9DEN3_SYMMI</name>
<dbReference type="Gene3D" id="2.60.40.150">
    <property type="entry name" value="C2 domain"/>
    <property type="match status" value="6"/>
</dbReference>
<dbReference type="GO" id="GO:0000166">
    <property type="term" value="F:nucleotide binding"/>
    <property type="evidence" value="ECO:0007669"/>
    <property type="project" value="InterPro"/>
</dbReference>
<dbReference type="SMART" id="SM00248">
    <property type="entry name" value="ANK"/>
    <property type="match status" value="5"/>
</dbReference>
<feature type="domain" description="C2" evidence="4">
    <location>
        <begin position="300"/>
        <end position="421"/>
    </location>
</feature>
<dbReference type="Pfam" id="PF12796">
    <property type="entry name" value="Ank_2"/>
    <property type="match status" value="1"/>
</dbReference>
<feature type="domain" description="C2" evidence="4">
    <location>
        <begin position="743"/>
        <end position="863"/>
    </location>
</feature>
<dbReference type="GO" id="GO:0005509">
    <property type="term" value="F:calcium ion binding"/>
    <property type="evidence" value="ECO:0007669"/>
    <property type="project" value="TreeGrafter"/>
</dbReference>
<dbReference type="SUPFAM" id="SSF55186">
    <property type="entry name" value="ThrRS/AlaRS common domain"/>
    <property type="match status" value="1"/>
</dbReference>
<accession>A0A1Q9DEN3</accession>
<evidence type="ECO:0000256" key="3">
    <source>
        <dbReference type="SAM" id="MobiDB-lite"/>
    </source>
</evidence>
<feature type="domain" description="C2" evidence="4">
    <location>
        <begin position="871"/>
        <end position="1001"/>
    </location>
</feature>
<feature type="domain" description="C2" evidence="4">
    <location>
        <begin position="1033"/>
        <end position="1153"/>
    </location>
</feature>
<dbReference type="PROSITE" id="PS50004">
    <property type="entry name" value="C2"/>
    <property type="match status" value="6"/>
</dbReference>
<feature type="domain" description="C2" evidence="4">
    <location>
        <begin position="453"/>
        <end position="573"/>
    </location>
</feature>
<dbReference type="InterPro" id="IPR022033">
    <property type="entry name" value="Rav1p_C"/>
</dbReference>
<dbReference type="EMBL" id="LSRX01000574">
    <property type="protein sequence ID" value="OLP93648.1"/>
    <property type="molecule type" value="Genomic_DNA"/>
</dbReference>
<evidence type="ECO:0000313" key="5">
    <source>
        <dbReference type="EMBL" id="OLP93648.1"/>
    </source>
</evidence>
<dbReference type="PANTHER" id="PTHR45911:SF4">
    <property type="entry name" value="MULTIPLE C2 AND TRANSMEMBRANE DOMAIN-CONTAINING PROTEIN"/>
    <property type="match status" value="1"/>
</dbReference>
<reference evidence="5 6" key="1">
    <citation type="submission" date="2016-02" db="EMBL/GenBank/DDBJ databases">
        <title>Genome analysis of coral dinoflagellate symbionts highlights evolutionary adaptations to a symbiotic lifestyle.</title>
        <authorList>
            <person name="Aranda M."/>
            <person name="Li Y."/>
            <person name="Liew Y.J."/>
            <person name="Baumgarten S."/>
            <person name="Simakov O."/>
            <person name="Wilson M."/>
            <person name="Piel J."/>
            <person name="Ashoor H."/>
            <person name="Bougouffa S."/>
            <person name="Bajic V.B."/>
            <person name="Ryu T."/>
            <person name="Ravasi T."/>
            <person name="Bayer T."/>
            <person name="Micklem G."/>
            <person name="Kim H."/>
            <person name="Bhak J."/>
            <person name="Lajeunesse T.C."/>
            <person name="Voolstra C.R."/>
        </authorList>
    </citation>
    <scope>NUCLEOTIDE SEQUENCE [LARGE SCALE GENOMIC DNA]</scope>
    <source>
        <strain evidence="5 6">CCMP2467</strain>
    </source>
</reference>
<dbReference type="InterPro" id="IPR035892">
    <property type="entry name" value="C2_domain_sf"/>
</dbReference>
<dbReference type="OrthoDB" id="439732at2759"/>
<evidence type="ECO:0000256" key="2">
    <source>
        <dbReference type="ARBA" id="ARBA00022837"/>
    </source>
</evidence>
<feature type="compositionally biased region" description="Low complexity" evidence="3">
    <location>
        <begin position="269"/>
        <end position="280"/>
    </location>
</feature>
<proteinExistence type="predicted"/>
<dbReference type="CDD" id="cd00030">
    <property type="entry name" value="C2"/>
    <property type="match status" value="6"/>
</dbReference>
<dbReference type="InterPro" id="IPR000008">
    <property type="entry name" value="C2_dom"/>
</dbReference>
<feature type="region of interest" description="Disordered" evidence="3">
    <location>
        <begin position="209"/>
        <end position="308"/>
    </location>
</feature>
<dbReference type="GO" id="GO:0016020">
    <property type="term" value="C:membrane"/>
    <property type="evidence" value="ECO:0007669"/>
    <property type="project" value="TreeGrafter"/>
</dbReference>
<dbReference type="PANTHER" id="PTHR45911">
    <property type="entry name" value="C2 DOMAIN-CONTAINING PROTEIN"/>
    <property type="match status" value="1"/>
</dbReference>
<dbReference type="InterPro" id="IPR002110">
    <property type="entry name" value="Ankyrin_rpt"/>
</dbReference>
<dbReference type="Proteomes" id="UP000186817">
    <property type="component" value="Unassembled WGS sequence"/>
</dbReference>
<comment type="caution">
    <text evidence="5">The sequence shown here is derived from an EMBL/GenBank/DDBJ whole genome shotgun (WGS) entry which is preliminary data.</text>
</comment>
<protein>
    <submittedName>
        <fullName evidence="5">Extended synaptotagmin-1</fullName>
    </submittedName>
</protein>
<evidence type="ECO:0000313" key="6">
    <source>
        <dbReference type="Proteomes" id="UP000186817"/>
    </source>
</evidence>
<dbReference type="InterPro" id="IPR018163">
    <property type="entry name" value="Thr/Ala-tRNA-synth_IIc_edit"/>
</dbReference>
<dbReference type="Pfam" id="PF12234">
    <property type="entry name" value="Rav1p_C"/>
    <property type="match status" value="1"/>
</dbReference>
<keyword evidence="2" id="KW-0106">Calcium</keyword>